<sequence length="347" mass="38516">MRGLAALAVALFHFDFIRAPHGYVAVDFFFALSGFVLWQAYHDRWRGGHGTVAFMRQRVVRLYPLFLLGMVLCTCVAFGRIALGDDGVPSPTRILYSLPTNLLMLPSPVTHALFPINLPAWTLFFELVASLLMVLVMFRLPRLGLVLICALSAWIMVPVVIAHKSANIGALWREWDVALARTMFSFSLGALIARLPRPAERPAGWVGALLLLAIAYALGLFVGFGLGVSIPVKTPEIAQYDLLCILVLWPVLLFLGSRFECPAALERPAHFLGEVSFALYAVHWALIEPFRWFKDQAGWNPLLCAVLYIAMALAVSWMAVDFYDVPFRRWLNRSATTARGNGAVPSA</sequence>
<dbReference type="AlphaFoldDB" id="A0A918PHF6"/>
<reference evidence="3" key="1">
    <citation type="journal article" date="2014" name="Int. J. Syst. Evol. Microbiol.">
        <title>Complete genome sequence of Corynebacterium casei LMG S-19264T (=DSM 44701T), isolated from a smear-ripened cheese.</title>
        <authorList>
            <consortium name="US DOE Joint Genome Institute (JGI-PGF)"/>
            <person name="Walter F."/>
            <person name="Albersmeier A."/>
            <person name="Kalinowski J."/>
            <person name="Ruckert C."/>
        </authorList>
    </citation>
    <scope>NUCLEOTIDE SEQUENCE</scope>
    <source>
        <strain evidence="3">KCTC 32255</strain>
    </source>
</reference>
<keyword evidence="1" id="KW-0812">Transmembrane</keyword>
<evidence type="ECO:0000259" key="2">
    <source>
        <dbReference type="Pfam" id="PF01757"/>
    </source>
</evidence>
<dbReference type="EMBL" id="BMZA01000009">
    <property type="protein sequence ID" value="GGZ08796.1"/>
    <property type="molecule type" value="Genomic_DNA"/>
</dbReference>
<feature type="transmembrane region" description="Helical" evidence="1">
    <location>
        <begin position="269"/>
        <end position="287"/>
    </location>
</feature>
<feature type="domain" description="Acyltransferase 3" evidence="2">
    <location>
        <begin position="1"/>
        <end position="319"/>
    </location>
</feature>
<dbReference type="GO" id="GO:0016747">
    <property type="term" value="F:acyltransferase activity, transferring groups other than amino-acyl groups"/>
    <property type="evidence" value="ECO:0007669"/>
    <property type="project" value="InterPro"/>
</dbReference>
<dbReference type="Proteomes" id="UP000648075">
    <property type="component" value="Unassembled WGS sequence"/>
</dbReference>
<dbReference type="PANTHER" id="PTHR23028">
    <property type="entry name" value="ACETYLTRANSFERASE"/>
    <property type="match status" value="1"/>
</dbReference>
<feature type="transmembrane region" description="Helical" evidence="1">
    <location>
        <begin position="62"/>
        <end position="83"/>
    </location>
</feature>
<reference evidence="3" key="2">
    <citation type="submission" date="2020-09" db="EMBL/GenBank/DDBJ databases">
        <authorList>
            <person name="Sun Q."/>
            <person name="Kim S."/>
        </authorList>
    </citation>
    <scope>NUCLEOTIDE SEQUENCE</scope>
    <source>
        <strain evidence="3">KCTC 32255</strain>
    </source>
</reference>
<keyword evidence="1" id="KW-1133">Transmembrane helix</keyword>
<proteinExistence type="predicted"/>
<keyword evidence="4" id="KW-1185">Reference proteome</keyword>
<dbReference type="Pfam" id="PF01757">
    <property type="entry name" value="Acyl_transf_3"/>
    <property type="match status" value="1"/>
</dbReference>
<protein>
    <submittedName>
        <fullName evidence="3">Acyltransferase</fullName>
    </submittedName>
</protein>
<feature type="transmembrane region" description="Helical" evidence="1">
    <location>
        <begin position="143"/>
        <end position="163"/>
    </location>
</feature>
<feature type="transmembrane region" description="Helical" evidence="1">
    <location>
        <begin position="24"/>
        <end position="41"/>
    </location>
</feature>
<name>A0A918PHF6_9SPHN</name>
<feature type="transmembrane region" description="Helical" evidence="1">
    <location>
        <begin position="299"/>
        <end position="320"/>
    </location>
</feature>
<dbReference type="PANTHER" id="PTHR23028:SF134">
    <property type="entry name" value="PUTATIVE (AFU_ORTHOLOGUE AFUA_4G08520)-RELATED"/>
    <property type="match status" value="1"/>
</dbReference>
<evidence type="ECO:0000256" key="1">
    <source>
        <dbReference type="SAM" id="Phobius"/>
    </source>
</evidence>
<dbReference type="InterPro" id="IPR002656">
    <property type="entry name" value="Acyl_transf_3_dom"/>
</dbReference>
<accession>A0A918PHF6</accession>
<evidence type="ECO:0000313" key="3">
    <source>
        <dbReference type="EMBL" id="GGZ08796.1"/>
    </source>
</evidence>
<feature type="transmembrane region" description="Helical" evidence="1">
    <location>
        <begin position="175"/>
        <end position="193"/>
    </location>
</feature>
<comment type="caution">
    <text evidence="3">The sequence shown here is derived from an EMBL/GenBank/DDBJ whole genome shotgun (WGS) entry which is preliminary data.</text>
</comment>
<gene>
    <name evidence="3" type="ORF">GCM10011614_24630</name>
</gene>
<keyword evidence="3" id="KW-0012">Acyltransferase</keyword>
<dbReference type="InterPro" id="IPR050879">
    <property type="entry name" value="Acyltransferase_3"/>
</dbReference>
<keyword evidence="3" id="KW-0808">Transferase</keyword>
<feature type="transmembrane region" description="Helical" evidence="1">
    <location>
        <begin position="112"/>
        <end position="136"/>
    </location>
</feature>
<keyword evidence="1" id="KW-0472">Membrane</keyword>
<feature type="transmembrane region" description="Helical" evidence="1">
    <location>
        <begin position="237"/>
        <end position="257"/>
    </location>
</feature>
<organism evidence="3 4">
    <name type="scientific">Novosphingobium colocasiae</name>
    <dbReference type="NCBI Taxonomy" id="1256513"/>
    <lineage>
        <taxon>Bacteria</taxon>
        <taxon>Pseudomonadati</taxon>
        <taxon>Pseudomonadota</taxon>
        <taxon>Alphaproteobacteria</taxon>
        <taxon>Sphingomonadales</taxon>
        <taxon>Sphingomonadaceae</taxon>
        <taxon>Novosphingobium</taxon>
    </lineage>
</organism>
<feature type="transmembrane region" description="Helical" evidence="1">
    <location>
        <begin position="205"/>
        <end position="231"/>
    </location>
</feature>
<evidence type="ECO:0000313" key="4">
    <source>
        <dbReference type="Proteomes" id="UP000648075"/>
    </source>
</evidence>